<dbReference type="SUPFAM" id="SSF160369">
    <property type="entry name" value="Ribosomal protein L10-like"/>
    <property type="match status" value="1"/>
</dbReference>
<keyword evidence="10" id="KW-1185">Reference proteome</keyword>
<comment type="subunit">
    <text evidence="3 7">Associates with the pre-60S ribosomal particle.</text>
</comment>
<evidence type="ECO:0000256" key="6">
    <source>
        <dbReference type="ARBA" id="ARBA00023242"/>
    </source>
</evidence>
<organism evidence="9 10">
    <name type="scientific">Candida verbasci</name>
    <dbReference type="NCBI Taxonomy" id="1227364"/>
    <lineage>
        <taxon>Eukaryota</taxon>
        <taxon>Fungi</taxon>
        <taxon>Dikarya</taxon>
        <taxon>Ascomycota</taxon>
        <taxon>Saccharomycotina</taxon>
        <taxon>Pichiomycetes</taxon>
        <taxon>Debaryomycetaceae</taxon>
        <taxon>Candida/Lodderomyces clade</taxon>
        <taxon>Candida</taxon>
    </lineage>
</organism>
<dbReference type="GO" id="GO:0003723">
    <property type="term" value="F:RNA binding"/>
    <property type="evidence" value="ECO:0007669"/>
    <property type="project" value="TreeGrafter"/>
</dbReference>
<dbReference type="FunFam" id="3.90.105.20:FF:000003">
    <property type="entry name" value="Ribosome assembly factor mrt4"/>
    <property type="match status" value="1"/>
</dbReference>
<dbReference type="PANTHER" id="PTHR45841">
    <property type="entry name" value="MRNA TURNOVER PROTEIN 4 MRTO4"/>
    <property type="match status" value="1"/>
</dbReference>
<evidence type="ECO:0000313" key="9">
    <source>
        <dbReference type="EMBL" id="CAI5760485.1"/>
    </source>
</evidence>
<sequence length="231" mass="26707">MPRSKRSKLVTLSNTEKKTKEDKTRLFDDIRSALDEYKNLFILKLDNIRTPILQDIRNNWTGSKIILGKKKVIQKALGETIEEEYKQDLHKLSKTLSENFLPGLLFTNEDKSTVEDYFGTFVKNDYSRIKTKSPIDFTIPEGIIYSRGGQISIEEDVPMSHSLEETFRNKYKIPTKIKSGKIWLDEPFEVCKKDDILNVTQTLILKQFGIAASEFKIPLIGSYIDENVTIY</sequence>
<keyword evidence="6 7" id="KW-0539">Nucleus</keyword>
<feature type="domain" description="Large ribosomal subunit protein uL10-like insertion" evidence="8">
    <location>
        <begin position="134"/>
        <end position="210"/>
    </location>
</feature>
<accession>A0A9W4U0L1</accession>
<comment type="function">
    <text evidence="1 7">Component of the ribosome assembly machinery. Nuclear paralog of the ribosomal protein P0, it binds pre-60S subunits at an early stage of assembly in the nucleolus, and is replaced by P0 in cytoplasmic pre-60S subunits and mature 80S ribosomes.</text>
</comment>
<keyword evidence="7" id="KW-0690">Ribosome biogenesis</keyword>
<dbReference type="GO" id="GO:0005737">
    <property type="term" value="C:cytoplasm"/>
    <property type="evidence" value="ECO:0007669"/>
    <property type="project" value="UniProtKB-SubCell"/>
</dbReference>
<dbReference type="PANTHER" id="PTHR45841:SF1">
    <property type="entry name" value="MRNA TURNOVER PROTEIN 4 HOMOLOG"/>
    <property type="match status" value="1"/>
</dbReference>
<dbReference type="Gene3D" id="3.30.70.1730">
    <property type="match status" value="1"/>
</dbReference>
<comment type="caution">
    <text evidence="9">The sequence shown here is derived from an EMBL/GenBank/DDBJ whole genome shotgun (WGS) entry which is preliminary data.</text>
</comment>
<dbReference type="FunFam" id="3.30.70.1730:FF:000005">
    <property type="entry name" value="Ribosome assembly factor mrt4"/>
    <property type="match status" value="1"/>
</dbReference>
<protein>
    <recommendedName>
        <fullName evidence="4 7">Ribosome assembly factor mrt4</fullName>
    </recommendedName>
</protein>
<evidence type="ECO:0000259" key="8">
    <source>
        <dbReference type="Pfam" id="PF17777"/>
    </source>
</evidence>
<dbReference type="EMBL" id="CANTUO010000007">
    <property type="protein sequence ID" value="CAI5760485.1"/>
    <property type="molecule type" value="Genomic_DNA"/>
</dbReference>
<dbReference type="Pfam" id="PF17777">
    <property type="entry name" value="RL10P_insert"/>
    <property type="match status" value="1"/>
</dbReference>
<evidence type="ECO:0000256" key="4">
    <source>
        <dbReference type="ARBA" id="ARBA00015359"/>
    </source>
</evidence>
<dbReference type="InterPro" id="IPR051742">
    <property type="entry name" value="Ribosome_Assembly_uL10"/>
</dbReference>
<dbReference type="InterPro" id="IPR040637">
    <property type="entry name" value="Ribosomal_uL10-like_insert"/>
</dbReference>
<proteinExistence type="inferred from homology"/>
<evidence type="ECO:0000256" key="7">
    <source>
        <dbReference type="RuleBase" id="RU364039"/>
    </source>
</evidence>
<evidence type="ECO:0000256" key="3">
    <source>
        <dbReference type="ARBA" id="ARBA00011117"/>
    </source>
</evidence>
<evidence type="ECO:0000256" key="1">
    <source>
        <dbReference type="ARBA" id="ARBA00004046"/>
    </source>
</evidence>
<dbReference type="GO" id="GO:0030687">
    <property type="term" value="C:preribosome, large subunit precursor"/>
    <property type="evidence" value="ECO:0007669"/>
    <property type="project" value="TreeGrafter"/>
</dbReference>
<dbReference type="InterPro" id="IPR033867">
    <property type="entry name" value="Mrt4"/>
</dbReference>
<dbReference type="InterPro" id="IPR043141">
    <property type="entry name" value="Ribosomal_uL10-like_sf"/>
</dbReference>
<dbReference type="AlphaFoldDB" id="A0A9W4U0L1"/>
<dbReference type="Gene3D" id="3.90.105.20">
    <property type="match status" value="1"/>
</dbReference>
<dbReference type="CDD" id="cd05796">
    <property type="entry name" value="Ribosomal_P0_like"/>
    <property type="match status" value="1"/>
</dbReference>
<gene>
    <name evidence="9" type="ORF">CANVERA_P4994</name>
</gene>
<dbReference type="GO" id="GO:0000027">
    <property type="term" value="P:ribosomal large subunit assembly"/>
    <property type="evidence" value="ECO:0007669"/>
    <property type="project" value="InterPro"/>
</dbReference>
<reference evidence="9" key="1">
    <citation type="submission" date="2022-12" db="EMBL/GenBank/DDBJ databases">
        <authorList>
            <person name="Brejova B."/>
        </authorList>
    </citation>
    <scope>NUCLEOTIDE SEQUENCE</scope>
</reference>
<dbReference type="GO" id="GO:0005730">
    <property type="term" value="C:nucleolus"/>
    <property type="evidence" value="ECO:0007669"/>
    <property type="project" value="UniProtKB-SubCell"/>
</dbReference>
<comment type="subcellular location">
    <subcellularLocation>
        <location evidence="7">Cytoplasm</location>
    </subcellularLocation>
    <subcellularLocation>
        <location evidence="7">Nucleus</location>
        <location evidence="7">Nucleolus</location>
    </subcellularLocation>
</comment>
<dbReference type="OrthoDB" id="10262308at2759"/>
<keyword evidence="5 7" id="KW-0963">Cytoplasm</keyword>
<evidence type="ECO:0000256" key="5">
    <source>
        <dbReference type="ARBA" id="ARBA00022490"/>
    </source>
</evidence>
<dbReference type="Pfam" id="PF00466">
    <property type="entry name" value="Ribosomal_L10"/>
    <property type="match status" value="1"/>
</dbReference>
<dbReference type="Proteomes" id="UP001152885">
    <property type="component" value="Unassembled WGS sequence"/>
</dbReference>
<dbReference type="GO" id="GO:0006364">
    <property type="term" value="P:rRNA processing"/>
    <property type="evidence" value="ECO:0007669"/>
    <property type="project" value="TreeGrafter"/>
</dbReference>
<dbReference type="InterPro" id="IPR043164">
    <property type="entry name" value="Ribosomal_uL10-like_insert_sf"/>
</dbReference>
<name>A0A9W4U0L1_9ASCO</name>
<dbReference type="InterPro" id="IPR001790">
    <property type="entry name" value="Ribosomal_uL10"/>
</dbReference>
<comment type="similarity">
    <text evidence="2 7">Belongs to the universal ribosomal protein uL10 family.</text>
</comment>
<evidence type="ECO:0000313" key="10">
    <source>
        <dbReference type="Proteomes" id="UP001152885"/>
    </source>
</evidence>
<evidence type="ECO:0000256" key="2">
    <source>
        <dbReference type="ARBA" id="ARBA00008889"/>
    </source>
</evidence>
<dbReference type="GO" id="GO:0000956">
    <property type="term" value="P:nuclear-transcribed mRNA catabolic process"/>
    <property type="evidence" value="ECO:0007669"/>
    <property type="project" value="TreeGrafter"/>
</dbReference>